<accession>A0A5B9PEP7</accession>
<dbReference type="AlphaFoldDB" id="A0A5B9PEP7"/>
<protein>
    <submittedName>
        <fullName evidence="3">Uncharacterized protein</fullName>
    </submittedName>
</protein>
<feature type="region of interest" description="Disordered" evidence="2">
    <location>
        <begin position="281"/>
        <end position="305"/>
    </location>
</feature>
<dbReference type="STRING" id="980251.GCA_001642875_03991"/>
<dbReference type="EMBL" id="CP042912">
    <property type="protein sequence ID" value="QEG23076.1"/>
    <property type="molecule type" value="Genomic_DNA"/>
</dbReference>
<evidence type="ECO:0000256" key="1">
    <source>
        <dbReference type="SAM" id="Coils"/>
    </source>
</evidence>
<feature type="coiled-coil region" evidence="1">
    <location>
        <begin position="305"/>
        <end position="332"/>
    </location>
</feature>
<evidence type="ECO:0000313" key="4">
    <source>
        <dbReference type="Proteomes" id="UP000322214"/>
    </source>
</evidence>
<gene>
    <name evidence="3" type="ORF">MFFC18_29680</name>
</gene>
<feature type="compositionally biased region" description="Acidic residues" evidence="2">
    <location>
        <begin position="281"/>
        <end position="292"/>
    </location>
</feature>
<dbReference type="Proteomes" id="UP000322214">
    <property type="component" value="Chromosome"/>
</dbReference>
<organism evidence="3 4">
    <name type="scientific">Mariniblastus fucicola</name>
    <dbReference type="NCBI Taxonomy" id="980251"/>
    <lineage>
        <taxon>Bacteria</taxon>
        <taxon>Pseudomonadati</taxon>
        <taxon>Planctomycetota</taxon>
        <taxon>Planctomycetia</taxon>
        <taxon>Pirellulales</taxon>
        <taxon>Pirellulaceae</taxon>
        <taxon>Mariniblastus</taxon>
    </lineage>
</organism>
<proteinExistence type="predicted"/>
<evidence type="ECO:0000256" key="2">
    <source>
        <dbReference type="SAM" id="MobiDB-lite"/>
    </source>
</evidence>
<keyword evidence="4" id="KW-1185">Reference proteome</keyword>
<dbReference type="KEGG" id="mff:MFFC18_29680"/>
<reference evidence="3 4" key="1">
    <citation type="submission" date="2019-08" db="EMBL/GenBank/DDBJ databases">
        <title>Deep-cultivation of Planctomycetes and their phenomic and genomic characterization uncovers novel biology.</title>
        <authorList>
            <person name="Wiegand S."/>
            <person name="Jogler M."/>
            <person name="Boedeker C."/>
            <person name="Pinto D."/>
            <person name="Vollmers J."/>
            <person name="Rivas-Marin E."/>
            <person name="Kohn T."/>
            <person name="Peeters S.H."/>
            <person name="Heuer A."/>
            <person name="Rast P."/>
            <person name="Oberbeckmann S."/>
            <person name="Bunk B."/>
            <person name="Jeske O."/>
            <person name="Meyerdierks A."/>
            <person name="Storesund J.E."/>
            <person name="Kallscheuer N."/>
            <person name="Luecker S."/>
            <person name="Lage O.M."/>
            <person name="Pohl T."/>
            <person name="Merkel B.J."/>
            <person name="Hornburger P."/>
            <person name="Mueller R.-W."/>
            <person name="Bruemmer F."/>
            <person name="Labrenz M."/>
            <person name="Spormann A.M."/>
            <person name="Op den Camp H."/>
            <person name="Overmann J."/>
            <person name="Amann R."/>
            <person name="Jetten M.S.M."/>
            <person name="Mascher T."/>
            <person name="Medema M.H."/>
            <person name="Devos D.P."/>
            <person name="Kaster A.-K."/>
            <person name="Ovreas L."/>
            <person name="Rohde M."/>
            <person name="Galperin M.Y."/>
            <person name="Jogler C."/>
        </authorList>
    </citation>
    <scope>NUCLEOTIDE SEQUENCE [LARGE SCALE GENOMIC DNA]</scope>
    <source>
        <strain evidence="3 4">FC18</strain>
    </source>
</reference>
<evidence type="ECO:0000313" key="3">
    <source>
        <dbReference type="EMBL" id="QEG23076.1"/>
    </source>
</evidence>
<sequence>MRKTRLSLVATGRCINQNDRKPQGSLKINLNHRLASIADTMLHTNQIVKSNASHKANFIGRVTALLVLLLASQIAETAHADDTTQRLRTCVARMNHWLGSGDKAQTWRMLLDLNVLDSQTAKGEQADPQTLSRLLGRFDQKKAAEAHPVFLEVRNAISAQIDQINRTRTQELADLQFAAYQAISQFEKPSVLQLEFDRDLAKYELQVLKKVYRRDLDSRSRAIIFHKLKLDQTIEFLEGIQFEMPPEVSVGKMKSMIADERSRLEEVVDAIDALPIQLPEEDSDEGDLELEQDTPGPDSDSGDDLKSLEARKEAIEERISELRKKYSEVFEADRPRLIRRRDIGRELRRIQRRFVVMAKEQTDPAFASAREAIDIIADEFEFATGDNIQQEYLEQVTELAELLPELNDPNARLSHARIGSILLWLENRQQLQDLCVAIRRRYSNPNAYVSVSSRMLQSLTSRSSSENDRIAEDFLGRFARGLSTTSTTVNVVPIDNPDQVHVSILLNGTATTDTYVRERIFRINSSSSGYLSARRDLFANLNGLWATQSSVDASMSSQYGGISTNCGLIQRLAEKSFTKEQGRTDEESSRRVRERLRDRFESETSNAIGDGVGQVESFAKQARDIAAFLPQIFLRSFSNRVEVVAKKDARIAISAPANPTFQTAGSDVQIKLHDSLPSIYLDPIFAGKTFTQSELEAEVKSFVGDADVFAAAKSAAEDAVEEDVEEFKISFQDIRPIQFEFSDNRLGVVINGSRFEQGENAIRTNLSIKLAFKVVSRNGKLFIKADGTPEIDLSEGEEPDAESIAFAKILEKRIAEAAEASGGEGFELPSNLLPSLPQLSGLEFINALQLGLLELRDGWLYLGWNYQGGSVNTPAIWNEYVVQEFDPLYLPDGAPILEQPQDDSVLIDPPPPADDVSSQTIILDSGAATIETGLGQ</sequence>
<keyword evidence="1" id="KW-0175">Coiled coil</keyword>
<name>A0A5B9PEP7_9BACT</name>